<accession>A0A3G9IY90</accession>
<sequence length="53" mass="6105">MFLIIVYGVAQVEFIVLDDFRPKGVLKKVEGEQVEDEGDQDDNHKAKKQLDKE</sequence>
<protein>
    <submittedName>
        <fullName evidence="2">Uncharacterized protein</fullName>
    </submittedName>
</protein>
<keyword evidence="3" id="KW-1185">Reference proteome</keyword>
<evidence type="ECO:0000313" key="2">
    <source>
        <dbReference type="EMBL" id="BBH23486.1"/>
    </source>
</evidence>
<dbReference type="KEGG" id="pbk:Back11_48310"/>
<dbReference type="RefSeq" id="WP_164522971.1">
    <property type="nucleotide sequence ID" value="NZ_JACHXC010000003.1"/>
</dbReference>
<proteinExistence type="predicted"/>
<evidence type="ECO:0000256" key="1">
    <source>
        <dbReference type="SAM" id="MobiDB-lite"/>
    </source>
</evidence>
<evidence type="ECO:0000313" key="3">
    <source>
        <dbReference type="Proteomes" id="UP000275368"/>
    </source>
</evidence>
<name>A0A3G9IY90_9BACL</name>
<feature type="region of interest" description="Disordered" evidence="1">
    <location>
        <begin position="31"/>
        <end position="53"/>
    </location>
</feature>
<gene>
    <name evidence="2" type="ORF">Back11_48310</name>
</gene>
<dbReference type="Proteomes" id="UP000275368">
    <property type="component" value="Chromosome"/>
</dbReference>
<reference evidence="2 3" key="1">
    <citation type="submission" date="2018-11" db="EMBL/GenBank/DDBJ databases">
        <title>Complete genome sequence of Paenibacillus baekrokdamisoli strain KCTC 33723.</title>
        <authorList>
            <person name="Kang S.W."/>
            <person name="Lee K.C."/>
            <person name="Kim K.K."/>
            <person name="Kim J.S."/>
            <person name="Kim D.S."/>
            <person name="Ko S.H."/>
            <person name="Yang S.H."/>
            <person name="Lee J.S."/>
        </authorList>
    </citation>
    <scope>NUCLEOTIDE SEQUENCE [LARGE SCALE GENOMIC DNA]</scope>
    <source>
        <strain evidence="2 3">KCTC 33723</strain>
    </source>
</reference>
<feature type="compositionally biased region" description="Basic and acidic residues" evidence="1">
    <location>
        <begin position="41"/>
        <end position="53"/>
    </location>
</feature>
<dbReference type="EMBL" id="AP019308">
    <property type="protein sequence ID" value="BBH23486.1"/>
    <property type="molecule type" value="Genomic_DNA"/>
</dbReference>
<dbReference type="AlphaFoldDB" id="A0A3G9IY90"/>
<organism evidence="2 3">
    <name type="scientific">Paenibacillus baekrokdamisoli</name>
    <dbReference type="NCBI Taxonomy" id="1712516"/>
    <lineage>
        <taxon>Bacteria</taxon>
        <taxon>Bacillati</taxon>
        <taxon>Bacillota</taxon>
        <taxon>Bacilli</taxon>
        <taxon>Bacillales</taxon>
        <taxon>Paenibacillaceae</taxon>
        <taxon>Paenibacillus</taxon>
    </lineage>
</organism>